<feature type="compositionally biased region" description="Gly residues" evidence="7">
    <location>
        <begin position="313"/>
        <end position="335"/>
    </location>
</feature>
<feature type="compositionally biased region" description="Polar residues" evidence="7">
    <location>
        <begin position="28"/>
        <end position="37"/>
    </location>
</feature>
<dbReference type="OMA" id="AGMSNPM"/>
<comment type="similarity">
    <text evidence="2 6">Belongs to the Mediator complex subunit 19 family.</text>
</comment>
<dbReference type="PhylomeDB" id="B4MXZ6"/>
<evidence type="ECO:0000256" key="7">
    <source>
        <dbReference type="SAM" id="MobiDB-lite"/>
    </source>
</evidence>
<comment type="subcellular location">
    <subcellularLocation>
        <location evidence="1 6">Nucleus</location>
    </subcellularLocation>
</comment>
<proteinExistence type="inferred from homology"/>
<sequence length="342" mass="35998">MMNNYGNIMMDSPKSSPHGGRSPVVARQDSSGTLKTTISLGKTPTIIHTGPFYSMKEPPAKADLTGDKDLMTEYGLHHTLTKFKEKKFKESLASFLPNIPGINDLITHPVENSTLRSVIDKPPIGGKELLPLTPVQLAGFRLHPGPLPEQYRTTYATPARKHKNKHKKHKHKDGITPGQESTLLDSAGLETYEKKHKKQKRHEDDKERKKRKKEKKRKKKNQSPEPGAGLLPSGATGGLGAVSGVMGATSLGALSAGPGSGGLSNLGASMGPGVVGLNNFPSSLQMQQQQMQPMQQQQQQMSSGGLLGSVLGTSGGPGGVGGGGGGSVGSGGGGSSLLMSQF</sequence>
<evidence type="ECO:0000256" key="2">
    <source>
        <dbReference type="ARBA" id="ARBA00009259"/>
    </source>
</evidence>
<dbReference type="KEGG" id="dwi:6643068"/>
<keyword evidence="4 6" id="KW-0804">Transcription</keyword>
<keyword evidence="5 6" id="KW-0539">Nucleus</keyword>
<name>B4MXZ6_DROWI</name>
<feature type="region of interest" description="Disordered" evidence="7">
    <location>
        <begin position="156"/>
        <end position="235"/>
    </location>
</feature>
<protein>
    <recommendedName>
        <fullName evidence="6">Mediator of RNA polymerase II transcription subunit 19</fullName>
    </recommendedName>
    <alternativeName>
        <fullName evidence="6">Mediator complex subunit 19</fullName>
    </alternativeName>
</protein>
<keyword evidence="3 6" id="KW-0805">Transcription regulation</keyword>
<dbReference type="FunCoup" id="B4MXZ6">
    <property type="interactions" value="252"/>
</dbReference>
<dbReference type="InterPro" id="IPR019403">
    <property type="entry name" value="Mediator_Med19_met"/>
</dbReference>
<dbReference type="Pfam" id="PF10278">
    <property type="entry name" value="Med19"/>
    <property type="match status" value="1"/>
</dbReference>
<comment type="subunit">
    <text evidence="6">Component of the Mediator complex.</text>
</comment>
<evidence type="ECO:0000256" key="5">
    <source>
        <dbReference type="ARBA" id="ARBA00023242"/>
    </source>
</evidence>
<feature type="compositionally biased region" description="Basic residues" evidence="7">
    <location>
        <begin position="159"/>
        <end position="172"/>
    </location>
</feature>
<keyword evidence="9" id="KW-1185">Reference proteome</keyword>
<dbReference type="Proteomes" id="UP000007798">
    <property type="component" value="Unassembled WGS sequence"/>
</dbReference>
<evidence type="ECO:0000256" key="1">
    <source>
        <dbReference type="ARBA" id="ARBA00004123"/>
    </source>
</evidence>
<evidence type="ECO:0000256" key="3">
    <source>
        <dbReference type="ARBA" id="ARBA00023015"/>
    </source>
</evidence>
<organism evidence="8 9">
    <name type="scientific">Drosophila willistoni</name>
    <name type="common">Fruit fly</name>
    <dbReference type="NCBI Taxonomy" id="7260"/>
    <lineage>
        <taxon>Eukaryota</taxon>
        <taxon>Metazoa</taxon>
        <taxon>Ecdysozoa</taxon>
        <taxon>Arthropoda</taxon>
        <taxon>Hexapoda</taxon>
        <taxon>Insecta</taxon>
        <taxon>Pterygota</taxon>
        <taxon>Neoptera</taxon>
        <taxon>Endopterygota</taxon>
        <taxon>Diptera</taxon>
        <taxon>Brachycera</taxon>
        <taxon>Muscomorpha</taxon>
        <taxon>Ephydroidea</taxon>
        <taxon>Drosophilidae</taxon>
        <taxon>Drosophila</taxon>
        <taxon>Sophophora</taxon>
    </lineage>
</organism>
<evidence type="ECO:0000256" key="6">
    <source>
        <dbReference type="RuleBase" id="RU364151"/>
    </source>
</evidence>
<feature type="region of interest" description="Disordered" evidence="7">
    <location>
        <begin position="1"/>
        <end position="37"/>
    </location>
</feature>
<dbReference type="InParanoid" id="B4MXZ6"/>
<comment type="function">
    <text evidence="6">Component of the Mediator complex, a coactivator involved in the regulated transcription of nearly all RNA polymerase II-dependent genes. Mediator functions as a bridge to convey information from gene-specific regulatory proteins to the basal RNA polymerase II transcription machinery. Mediator is recruited to promoters by direct interactions with regulatory proteins and serves as a scaffold for the assembly of a functional preinitiation complex with RNA polymerase II and the general transcription factors.</text>
</comment>
<dbReference type="CTD" id="219541"/>
<evidence type="ECO:0000313" key="8">
    <source>
        <dbReference type="EMBL" id="EDW76985.1"/>
    </source>
</evidence>
<dbReference type="AlphaFoldDB" id="B4MXZ6"/>
<dbReference type="PANTHER" id="PTHR22536">
    <property type="entry name" value="LUNG CANCER METASTASIS-RELATED LCMR1 PROTEIN"/>
    <property type="match status" value="1"/>
</dbReference>
<dbReference type="GO" id="GO:0003712">
    <property type="term" value="F:transcription coregulator activity"/>
    <property type="evidence" value="ECO:0007669"/>
    <property type="project" value="InterPro"/>
</dbReference>
<dbReference type="eggNOG" id="KOG4043">
    <property type="taxonomic scope" value="Eukaryota"/>
</dbReference>
<dbReference type="GO" id="GO:0016592">
    <property type="term" value="C:mediator complex"/>
    <property type="evidence" value="ECO:0007669"/>
    <property type="project" value="InterPro"/>
</dbReference>
<dbReference type="EMBL" id="CH963876">
    <property type="protein sequence ID" value="EDW76985.1"/>
    <property type="molecule type" value="Genomic_DNA"/>
</dbReference>
<feature type="compositionally biased region" description="Low complexity" evidence="7">
    <location>
        <begin position="297"/>
        <end position="312"/>
    </location>
</feature>
<gene>
    <name evidence="8" type="primary">Dwil\GK21178</name>
    <name evidence="6" type="synonym">MED19</name>
    <name evidence="8" type="ORF">Dwil_GK21178</name>
</gene>
<dbReference type="STRING" id="7260.B4MXZ6"/>
<evidence type="ECO:0000313" key="9">
    <source>
        <dbReference type="Proteomes" id="UP000007798"/>
    </source>
</evidence>
<dbReference type="PANTHER" id="PTHR22536:SF1">
    <property type="entry name" value="MEDIATOR OF RNA POLYMERASE II TRANSCRIPTION SUBUNIT 19"/>
    <property type="match status" value="1"/>
</dbReference>
<dbReference type="OrthoDB" id="10044050at2759"/>
<dbReference type="GeneID" id="6643068"/>
<dbReference type="HOGENOM" id="CLU_829689_0_0_1"/>
<accession>B4MXZ6</accession>
<feature type="region of interest" description="Disordered" evidence="7">
    <location>
        <begin position="297"/>
        <end position="342"/>
    </location>
</feature>
<keyword evidence="6" id="KW-0010">Activator</keyword>
<evidence type="ECO:0000256" key="4">
    <source>
        <dbReference type="ARBA" id="ARBA00023163"/>
    </source>
</evidence>
<feature type="compositionally biased region" description="Basic residues" evidence="7">
    <location>
        <begin position="208"/>
        <end position="221"/>
    </location>
</feature>
<reference evidence="8 9" key="1">
    <citation type="journal article" date="2007" name="Nature">
        <title>Evolution of genes and genomes on the Drosophila phylogeny.</title>
        <authorList>
            <consortium name="Drosophila 12 Genomes Consortium"/>
            <person name="Clark A.G."/>
            <person name="Eisen M.B."/>
            <person name="Smith D.R."/>
            <person name="Bergman C.M."/>
            <person name="Oliver B."/>
            <person name="Markow T.A."/>
            <person name="Kaufman T.C."/>
            <person name="Kellis M."/>
            <person name="Gelbart W."/>
            <person name="Iyer V.N."/>
            <person name="Pollard D.A."/>
            <person name="Sackton T.B."/>
            <person name="Larracuente A.M."/>
            <person name="Singh N.D."/>
            <person name="Abad J.P."/>
            <person name="Abt D.N."/>
            <person name="Adryan B."/>
            <person name="Aguade M."/>
            <person name="Akashi H."/>
            <person name="Anderson W.W."/>
            <person name="Aquadro C.F."/>
            <person name="Ardell D.H."/>
            <person name="Arguello R."/>
            <person name="Artieri C.G."/>
            <person name="Barbash D.A."/>
            <person name="Barker D."/>
            <person name="Barsanti P."/>
            <person name="Batterham P."/>
            <person name="Batzoglou S."/>
            <person name="Begun D."/>
            <person name="Bhutkar A."/>
            <person name="Blanco E."/>
            <person name="Bosak S.A."/>
            <person name="Bradley R.K."/>
            <person name="Brand A.D."/>
            <person name="Brent M.R."/>
            <person name="Brooks A.N."/>
            <person name="Brown R.H."/>
            <person name="Butlin R.K."/>
            <person name="Caggese C."/>
            <person name="Calvi B.R."/>
            <person name="Bernardo de Carvalho A."/>
            <person name="Caspi A."/>
            <person name="Castrezana S."/>
            <person name="Celniker S.E."/>
            <person name="Chang J.L."/>
            <person name="Chapple C."/>
            <person name="Chatterji S."/>
            <person name="Chinwalla A."/>
            <person name="Civetta A."/>
            <person name="Clifton S.W."/>
            <person name="Comeron J.M."/>
            <person name="Costello J.C."/>
            <person name="Coyne J.A."/>
            <person name="Daub J."/>
            <person name="David R.G."/>
            <person name="Delcher A.L."/>
            <person name="Delehaunty K."/>
            <person name="Do C.B."/>
            <person name="Ebling H."/>
            <person name="Edwards K."/>
            <person name="Eickbush T."/>
            <person name="Evans J.D."/>
            <person name="Filipski A."/>
            <person name="Findeiss S."/>
            <person name="Freyhult E."/>
            <person name="Fulton L."/>
            <person name="Fulton R."/>
            <person name="Garcia A.C."/>
            <person name="Gardiner A."/>
            <person name="Garfield D.A."/>
            <person name="Garvin B.E."/>
            <person name="Gibson G."/>
            <person name="Gilbert D."/>
            <person name="Gnerre S."/>
            <person name="Godfrey J."/>
            <person name="Good R."/>
            <person name="Gotea V."/>
            <person name="Gravely B."/>
            <person name="Greenberg A.J."/>
            <person name="Griffiths-Jones S."/>
            <person name="Gross S."/>
            <person name="Guigo R."/>
            <person name="Gustafson E.A."/>
            <person name="Haerty W."/>
            <person name="Hahn M.W."/>
            <person name="Halligan D.L."/>
            <person name="Halpern A.L."/>
            <person name="Halter G.M."/>
            <person name="Han M.V."/>
            <person name="Heger A."/>
            <person name="Hillier L."/>
            <person name="Hinrichs A.S."/>
            <person name="Holmes I."/>
            <person name="Hoskins R.A."/>
            <person name="Hubisz M.J."/>
            <person name="Hultmark D."/>
            <person name="Huntley M.A."/>
            <person name="Jaffe D.B."/>
            <person name="Jagadeeshan S."/>
            <person name="Jeck W.R."/>
            <person name="Johnson J."/>
            <person name="Jones C.D."/>
            <person name="Jordan W.C."/>
            <person name="Karpen G.H."/>
            <person name="Kataoka E."/>
            <person name="Keightley P.D."/>
            <person name="Kheradpour P."/>
            <person name="Kirkness E.F."/>
            <person name="Koerich L.B."/>
            <person name="Kristiansen K."/>
            <person name="Kudrna D."/>
            <person name="Kulathinal R.J."/>
            <person name="Kumar S."/>
            <person name="Kwok R."/>
            <person name="Lander E."/>
            <person name="Langley C.H."/>
            <person name="Lapoint R."/>
            <person name="Lazzaro B.P."/>
            <person name="Lee S.J."/>
            <person name="Levesque L."/>
            <person name="Li R."/>
            <person name="Lin C.F."/>
            <person name="Lin M.F."/>
            <person name="Lindblad-Toh K."/>
            <person name="Llopart A."/>
            <person name="Long M."/>
            <person name="Low L."/>
            <person name="Lozovsky E."/>
            <person name="Lu J."/>
            <person name="Luo M."/>
            <person name="Machado C.A."/>
            <person name="Makalowski W."/>
            <person name="Marzo M."/>
            <person name="Matsuda M."/>
            <person name="Matzkin L."/>
            <person name="McAllister B."/>
            <person name="McBride C.S."/>
            <person name="McKernan B."/>
            <person name="McKernan K."/>
            <person name="Mendez-Lago M."/>
            <person name="Minx P."/>
            <person name="Mollenhauer M.U."/>
            <person name="Montooth K."/>
            <person name="Mount S.M."/>
            <person name="Mu X."/>
            <person name="Myers E."/>
            <person name="Negre B."/>
            <person name="Newfeld S."/>
            <person name="Nielsen R."/>
            <person name="Noor M.A."/>
            <person name="O'Grady P."/>
            <person name="Pachter L."/>
            <person name="Papaceit M."/>
            <person name="Parisi M.J."/>
            <person name="Parisi M."/>
            <person name="Parts L."/>
            <person name="Pedersen J.S."/>
            <person name="Pesole G."/>
            <person name="Phillippy A.M."/>
            <person name="Ponting C.P."/>
            <person name="Pop M."/>
            <person name="Porcelli D."/>
            <person name="Powell J.R."/>
            <person name="Prohaska S."/>
            <person name="Pruitt K."/>
            <person name="Puig M."/>
            <person name="Quesneville H."/>
            <person name="Ram K.R."/>
            <person name="Rand D."/>
            <person name="Rasmussen M.D."/>
            <person name="Reed L.K."/>
            <person name="Reenan R."/>
            <person name="Reily A."/>
            <person name="Remington K.A."/>
            <person name="Rieger T.T."/>
            <person name="Ritchie M.G."/>
            <person name="Robin C."/>
            <person name="Rogers Y.H."/>
            <person name="Rohde C."/>
            <person name="Rozas J."/>
            <person name="Rubenfield M.J."/>
            <person name="Ruiz A."/>
            <person name="Russo S."/>
            <person name="Salzberg S.L."/>
            <person name="Sanchez-Gracia A."/>
            <person name="Saranga D.J."/>
            <person name="Sato H."/>
            <person name="Schaeffer S.W."/>
            <person name="Schatz M.C."/>
            <person name="Schlenke T."/>
            <person name="Schwartz R."/>
            <person name="Segarra C."/>
            <person name="Singh R.S."/>
            <person name="Sirot L."/>
            <person name="Sirota M."/>
            <person name="Sisneros N.B."/>
            <person name="Smith C.D."/>
            <person name="Smith T.F."/>
            <person name="Spieth J."/>
            <person name="Stage D.E."/>
            <person name="Stark A."/>
            <person name="Stephan W."/>
            <person name="Strausberg R.L."/>
            <person name="Strempel S."/>
            <person name="Sturgill D."/>
            <person name="Sutton G."/>
            <person name="Sutton G.G."/>
            <person name="Tao W."/>
            <person name="Teichmann S."/>
            <person name="Tobari Y.N."/>
            <person name="Tomimura Y."/>
            <person name="Tsolas J.M."/>
            <person name="Valente V.L."/>
            <person name="Venter E."/>
            <person name="Venter J.C."/>
            <person name="Vicario S."/>
            <person name="Vieira F.G."/>
            <person name="Vilella A.J."/>
            <person name="Villasante A."/>
            <person name="Walenz B."/>
            <person name="Wang J."/>
            <person name="Wasserman M."/>
            <person name="Watts T."/>
            <person name="Wilson D."/>
            <person name="Wilson R.K."/>
            <person name="Wing R.A."/>
            <person name="Wolfner M.F."/>
            <person name="Wong A."/>
            <person name="Wong G.K."/>
            <person name="Wu C.I."/>
            <person name="Wu G."/>
            <person name="Yamamoto D."/>
            <person name="Yang H.P."/>
            <person name="Yang S.P."/>
            <person name="Yorke J.A."/>
            <person name="Yoshida K."/>
            <person name="Zdobnov E."/>
            <person name="Zhang P."/>
            <person name="Zhang Y."/>
            <person name="Zimin A.V."/>
            <person name="Baldwin J."/>
            <person name="Abdouelleil A."/>
            <person name="Abdulkadir J."/>
            <person name="Abebe A."/>
            <person name="Abera B."/>
            <person name="Abreu J."/>
            <person name="Acer S.C."/>
            <person name="Aftuck L."/>
            <person name="Alexander A."/>
            <person name="An P."/>
            <person name="Anderson E."/>
            <person name="Anderson S."/>
            <person name="Arachi H."/>
            <person name="Azer M."/>
            <person name="Bachantsang P."/>
            <person name="Barry A."/>
            <person name="Bayul T."/>
            <person name="Berlin A."/>
            <person name="Bessette D."/>
            <person name="Bloom T."/>
            <person name="Blye J."/>
            <person name="Boguslavskiy L."/>
            <person name="Bonnet C."/>
            <person name="Boukhgalter B."/>
            <person name="Bourzgui I."/>
            <person name="Brown A."/>
            <person name="Cahill P."/>
            <person name="Channer S."/>
            <person name="Cheshatsang Y."/>
            <person name="Chuda L."/>
            <person name="Citroen M."/>
            <person name="Collymore A."/>
            <person name="Cooke P."/>
            <person name="Costello M."/>
            <person name="D'Aco K."/>
            <person name="Daza R."/>
            <person name="De Haan G."/>
            <person name="DeGray S."/>
            <person name="DeMaso C."/>
            <person name="Dhargay N."/>
            <person name="Dooley K."/>
            <person name="Dooley E."/>
            <person name="Doricent M."/>
            <person name="Dorje P."/>
            <person name="Dorjee K."/>
            <person name="Dupes A."/>
            <person name="Elong R."/>
            <person name="Falk J."/>
            <person name="Farina A."/>
            <person name="Faro S."/>
            <person name="Ferguson D."/>
            <person name="Fisher S."/>
            <person name="Foley C.D."/>
            <person name="Franke A."/>
            <person name="Friedrich D."/>
            <person name="Gadbois L."/>
            <person name="Gearin G."/>
            <person name="Gearin C.R."/>
            <person name="Giannoukos G."/>
            <person name="Goode T."/>
            <person name="Graham J."/>
            <person name="Grandbois E."/>
            <person name="Grewal S."/>
            <person name="Gyaltsen K."/>
            <person name="Hafez N."/>
            <person name="Hagos B."/>
            <person name="Hall J."/>
            <person name="Henson C."/>
            <person name="Hollinger A."/>
            <person name="Honan T."/>
            <person name="Huard M.D."/>
            <person name="Hughes L."/>
            <person name="Hurhula B."/>
            <person name="Husby M.E."/>
            <person name="Kamat A."/>
            <person name="Kanga B."/>
            <person name="Kashin S."/>
            <person name="Khazanovich D."/>
            <person name="Kisner P."/>
            <person name="Lance K."/>
            <person name="Lara M."/>
            <person name="Lee W."/>
            <person name="Lennon N."/>
            <person name="Letendre F."/>
            <person name="LeVine R."/>
            <person name="Lipovsky A."/>
            <person name="Liu X."/>
            <person name="Liu J."/>
            <person name="Liu S."/>
            <person name="Lokyitsang T."/>
            <person name="Lokyitsang Y."/>
            <person name="Lubonja R."/>
            <person name="Lui A."/>
            <person name="MacDonald P."/>
            <person name="Magnisalis V."/>
            <person name="Maru K."/>
            <person name="Matthews C."/>
            <person name="McCusker W."/>
            <person name="McDonough S."/>
            <person name="Mehta T."/>
            <person name="Meldrim J."/>
            <person name="Meneus L."/>
            <person name="Mihai O."/>
            <person name="Mihalev A."/>
            <person name="Mihova T."/>
            <person name="Mittelman R."/>
            <person name="Mlenga V."/>
            <person name="Montmayeur A."/>
            <person name="Mulrain L."/>
            <person name="Navidi A."/>
            <person name="Naylor J."/>
            <person name="Negash T."/>
            <person name="Nguyen T."/>
            <person name="Nguyen N."/>
            <person name="Nicol R."/>
            <person name="Norbu C."/>
            <person name="Norbu N."/>
            <person name="Novod N."/>
            <person name="O'Neill B."/>
            <person name="Osman S."/>
            <person name="Markiewicz E."/>
            <person name="Oyono O.L."/>
            <person name="Patti C."/>
            <person name="Phunkhang P."/>
            <person name="Pierre F."/>
            <person name="Priest M."/>
            <person name="Raghuraman S."/>
            <person name="Rege F."/>
            <person name="Reyes R."/>
            <person name="Rise C."/>
            <person name="Rogov P."/>
            <person name="Ross K."/>
            <person name="Ryan E."/>
            <person name="Settipalli S."/>
            <person name="Shea T."/>
            <person name="Sherpa N."/>
            <person name="Shi L."/>
            <person name="Shih D."/>
            <person name="Sparrow T."/>
            <person name="Spaulding J."/>
            <person name="Stalker J."/>
            <person name="Stange-Thomann N."/>
            <person name="Stavropoulos S."/>
            <person name="Stone C."/>
            <person name="Strader C."/>
            <person name="Tesfaye S."/>
            <person name="Thomson T."/>
            <person name="Thoulutsang Y."/>
            <person name="Thoulutsang D."/>
            <person name="Topham K."/>
            <person name="Topping I."/>
            <person name="Tsamla T."/>
            <person name="Vassiliev H."/>
            <person name="Vo A."/>
            <person name="Wangchuk T."/>
            <person name="Wangdi T."/>
            <person name="Weiand M."/>
            <person name="Wilkinson J."/>
            <person name="Wilson A."/>
            <person name="Yadav S."/>
            <person name="Young G."/>
            <person name="Yu Q."/>
            <person name="Zembek L."/>
            <person name="Zhong D."/>
            <person name="Zimmer A."/>
            <person name="Zwirko Z."/>
            <person name="Jaffe D.B."/>
            <person name="Alvarez P."/>
            <person name="Brockman W."/>
            <person name="Butler J."/>
            <person name="Chin C."/>
            <person name="Gnerre S."/>
            <person name="Grabherr M."/>
            <person name="Kleber M."/>
            <person name="Mauceli E."/>
            <person name="MacCallum I."/>
        </authorList>
    </citation>
    <scope>NUCLEOTIDE SEQUENCE [LARGE SCALE GENOMIC DNA]</scope>
    <source>
        <strain evidence="9">Tucson 14030-0811.24</strain>
    </source>
</reference>
<dbReference type="GO" id="GO:0045944">
    <property type="term" value="P:positive regulation of transcription by RNA polymerase II"/>
    <property type="evidence" value="ECO:0007669"/>
    <property type="project" value="TreeGrafter"/>
</dbReference>